<organism evidence="2 3">
    <name type="scientific">Paenimyroides tangerinum</name>
    <dbReference type="NCBI Taxonomy" id="2488728"/>
    <lineage>
        <taxon>Bacteria</taxon>
        <taxon>Pseudomonadati</taxon>
        <taxon>Bacteroidota</taxon>
        <taxon>Flavobacteriia</taxon>
        <taxon>Flavobacteriales</taxon>
        <taxon>Flavobacteriaceae</taxon>
        <taxon>Paenimyroides</taxon>
    </lineage>
</organism>
<keyword evidence="3" id="KW-1185">Reference proteome</keyword>
<dbReference type="InterPro" id="IPR005094">
    <property type="entry name" value="Endonuclease_MobA/VirD2"/>
</dbReference>
<evidence type="ECO:0000313" key="3">
    <source>
        <dbReference type="Proteomes" id="UP000275719"/>
    </source>
</evidence>
<proteinExistence type="predicted"/>
<evidence type="ECO:0000313" key="2">
    <source>
        <dbReference type="EMBL" id="RRJ87349.1"/>
    </source>
</evidence>
<dbReference type="Pfam" id="PF03432">
    <property type="entry name" value="Relaxase"/>
    <property type="match status" value="1"/>
</dbReference>
<dbReference type="EMBL" id="RQVQ01000058">
    <property type="protein sequence ID" value="RRJ87349.1"/>
    <property type="molecule type" value="Genomic_DNA"/>
</dbReference>
<name>A0A3P3W0Y3_9FLAO</name>
<dbReference type="Proteomes" id="UP000275719">
    <property type="component" value="Unassembled WGS sequence"/>
</dbReference>
<sequence>MIAFSNTGTGFKGAISYVLKEHEKDLPLQQKPILIEQNNVWGTSTEMAKQMRFIADSNPKSSRPVLHIAFSFHKDENLGIDKSLKAMHLALQEIKFDREKNQYLLVKHNDTDVEHYHWIINKVDLESKNLDTGYIKNRLQVACDKVEKELKLRYTPGRTIIYDSESEKGYRFTKKEMPKNKVFLDKAPNISDTKQFVYDELVHVLSYLKNVEQLEPELSKKGIECKTTFNINGLSGVSFRYNQQAYKGSQIGIKAKDIVKSIKDNQILELKKHITSLNAFYKNIQNALKAIVNDYENGKPSPDFKLHFQKNEIKLEDENLFYKGYRISNKPLIQFRKSAETYVLGTIKDFEFKTHQYNDLMDQELEKVPLLFGREKILADNKKLLKEQQAAIKPKLKIKINRSSIPDYGKVFIKTIQEHKDKLSVLSATENKIIKTFTVDNSNTLIENKQKVTRRL</sequence>
<accession>A0A3P3W0Y3</accession>
<protein>
    <recommendedName>
        <fullName evidence="1">MobA/VirD2-like nuclease domain-containing protein</fullName>
    </recommendedName>
</protein>
<dbReference type="AlphaFoldDB" id="A0A3P3W0Y3"/>
<comment type="caution">
    <text evidence="2">The sequence shown here is derived from an EMBL/GenBank/DDBJ whole genome shotgun (WGS) entry which is preliminary data.</text>
</comment>
<dbReference type="RefSeq" id="WP_125020224.1">
    <property type="nucleotide sequence ID" value="NZ_RQVQ01000058.1"/>
</dbReference>
<evidence type="ECO:0000259" key="1">
    <source>
        <dbReference type="Pfam" id="PF03432"/>
    </source>
</evidence>
<feature type="domain" description="MobA/VirD2-like nuclease" evidence="1">
    <location>
        <begin position="35"/>
        <end position="152"/>
    </location>
</feature>
<dbReference type="OrthoDB" id="915634at2"/>
<gene>
    <name evidence="2" type="ORF">EG240_15330</name>
</gene>
<reference evidence="2 3" key="1">
    <citation type="submission" date="2018-11" db="EMBL/GenBank/DDBJ databases">
        <title>Flavobacterium sp. nov., YIM 102701-2 draft genome.</title>
        <authorList>
            <person name="Li G."/>
            <person name="Jiang Y."/>
        </authorList>
    </citation>
    <scope>NUCLEOTIDE SEQUENCE [LARGE SCALE GENOMIC DNA]</scope>
    <source>
        <strain evidence="2 3">YIM 102701-2</strain>
    </source>
</reference>